<dbReference type="Proteomes" id="UP000516480">
    <property type="component" value="Chromosome 9"/>
</dbReference>
<dbReference type="OrthoDB" id="308690at2759"/>
<dbReference type="AlphaFoldDB" id="A0A0Y9WV18"/>
<dbReference type="Proteomes" id="UP000219860">
    <property type="component" value="Chromosome 9"/>
</dbReference>
<evidence type="ECO:0000313" key="8">
    <source>
        <dbReference type="Proteomes" id="UP000219974"/>
    </source>
</evidence>
<dbReference type="InterPro" id="IPR036322">
    <property type="entry name" value="WD40_repeat_dom_sf"/>
</dbReference>
<accession>A0A0Y9WV18</accession>
<reference evidence="1 6" key="1">
    <citation type="submission" date="2016-02" db="EMBL/GenBank/DDBJ databases">
        <authorList>
            <consortium name="Pathogen Informatics"/>
        </authorList>
    </citation>
    <scope>NUCLEOTIDE SEQUENCE [LARGE SCALE GENOMIC DNA]</scope>
    <source>
        <strain evidence="1 6">K173</strain>
        <strain evidence="2 10">NK65 ny</strain>
        <strain evidence="3 9">NK65e</strain>
        <strain evidence="5 7">SP11 Antwerpcl1</strain>
        <strain evidence="4 8">SP11 RLL</strain>
    </source>
</reference>
<proteinExistence type="predicted"/>
<dbReference type="EMBL" id="LT608145">
    <property type="protein sequence ID" value="SCM22809.1"/>
    <property type="molecule type" value="Genomic_DNA"/>
</dbReference>
<dbReference type="EMBL" id="LT614635">
    <property type="protein sequence ID" value="SCN25706.1"/>
    <property type="molecule type" value="Genomic_DNA"/>
</dbReference>
<dbReference type="PANTHER" id="PTHR16220">
    <property type="entry name" value="WD REPEAT PROTEIN 8-RELATED"/>
    <property type="match status" value="1"/>
</dbReference>
<dbReference type="InterPro" id="IPR052778">
    <property type="entry name" value="Centrosome-WD_assoc"/>
</dbReference>
<dbReference type="OMA" id="CWHLNGD"/>
<gene>
    <name evidence="1" type="primary">WDR8</name>
    <name evidence="1" type="ORF">PBK173_000222000</name>
    <name evidence="3" type="ORF">PBNK65E_000214600</name>
    <name evidence="2" type="ORF">PBNK65NY_000213500</name>
    <name evidence="5" type="ORF">PBSP11A_000213400</name>
    <name evidence="4" type="ORF">PBSP11RLL_000213300</name>
</gene>
<evidence type="ECO:0000313" key="7">
    <source>
        <dbReference type="Proteomes" id="UP000219860"/>
    </source>
</evidence>
<dbReference type="SUPFAM" id="SSF50978">
    <property type="entry name" value="WD40 repeat-like"/>
    <property type="match status" value="1"/>
</dbReference>
<evidence type="ECO:0000313" key="3">
    <source>
        <dbReference type="EMBL" id="SCN25706.1"/>
    </source>
</evidence>
<dbReference type="EMBL" id="LT608273">
    <property type="protein sequence ID" value="SCO60626.1"/>
    <property type="molecule type" value="Genomic_DNA"/>
</dbReference>
<dbReference type="GO" id="GO:1990811">
    <property type="term" value="C:MWP complex"/>
    <property type="evidence" value="ECO:0007669"/>
    <property type="project" value="TreeGrafter"/>
</dbReference>
<evidence type="ECO:0000313" key="10">
    <source>
        <dbReference type="Proteomes" id="UP000516480"/>
    </source>
</evidence>
<name>A0A0Y9WV18_PLABE</name>
<dbReference type="Gene3D" id="2.130.10.10">
    <property type="entry name" value="YVTN repeat-like/Quinoprotein amine dehydrogenase"/>
    <property type="match status" value="1"/>
</dbReference>
<organism evidence="1 6">
    <name type="scientific">Plasmodium berghei</name>
    <dbReference type="NCBI Taxonomy" id="5821"/>
    <lineage>
        <taxon>Eukaryota</taxon>
        <taxon>Sar</taxon>
        <taxon>Alveolata</taxon>
        <taxon>Apicomplexa</taxon>
        <taxon>Aconoidasida</taxon>
        <taxon>Haemosporida</taxon>
        <taxon>Plasmodiidae</taxon>
        <taxon>Plasmodium</taxon>
        <taxon>Plasmodium (Vinckeia)</taxon>
    </lineage>
</organism>
<sequence>MMKLAKVEYCNLCFFSKNGLFLLYVVDNKIFLMEIEHLSINKIYVTSYKIDHIEFSSDNVHFLVLMKDKGCIVVYSFYDDDIIYKIEDHFQKYTHSFFINKYNYICVLKYEQKYISIYDANKEEMCLLNVKDAKLKKKTYCLNDDETMFACITENNKKNKICLISFPNCIFINIIQCINYEPNCIFFSKTNNIIIHSEKGKSLHMYKIDGELLYVYSYLSQLPCINVLSKSDHRNVLLLGMENDEVKVLSSENLKEIKILLLEDTITMDENLKIYKENISKKNIPNFVLSNTNYDKEGDDNFSFYTNISEGIHGKYKLKCETTKINDTTKNIKIDMTTKIGITFLCISMCGCYLAIVSESYNNVVRIYYSENFSCIVILQHQKKITNIRWGNILYKPRLLITTNTPYLFVWMPNDSTVIQMPNGFICKDAQMSFDGVALLAKSQTKLALFHNKRKSL</sequence>
<dbReference type="InterPro" id="IPR015943">
    <property type="entry name" value="WD40/YVTN_repeat-like_dom_sf"/>
</dbReference>
<dbReference type="EMBL" id="LT160029">
    <property type="protein sequence ID" value="CXI46643.1"/>
    <property type="molecule type" value="Genomic_DNA"/>
</dbReference>
<dbReference type="Proteomes" id="UP000220214">
    <property type="component" value="Chromosome 9"/>
</dbReference>
<dbReference type="PANTHER" id="PTHR16220:SF0">
    <property type="entry name" value="WD REPEAT-CONTAINING PROTEIN WRAP73"/>
    <property type="match status" value="1"/>
</dbReference>
<dbReference type="GO" id="GO:0005815">
    <property type="term" value="C:microtubule organizing center"/>
    <property type="evidence" value="ECO:0007669"/>
    <property type="project" value="TreeGrafter"/>
</dbReference>
<dbReference type="VEuPathDB" id="PlasmoDB:PBANKA_0941700"/>
<dbReference type="EMBL" id="LT608257">
    <property type="protein sequence ID" value="SCO62352.1"/>
    <property type="molecule type" value="Genomic_DNA"/>
</dbReference>
<evidence type="ECO:0000313" key="1">
    <source>
        <dbReference type="EMBL" id="CXI46643.1"/>
    </source>
</evidence>
<evidence type="ECO:0000313" key="6">
    <source>
        <dbReference type="Proteomes" id="UP000069549"/>
    </source>
</evidence>
<dbReference type="Proteomes" id="UP000219974">
    <property type="component" value="Chromosome 9"/>
</dbReference>
<dbReference type="Proteomes" id="UP000069549">
    <property type="component" value="Chromosome 9"/>
</dbReference>
<evidence type="ECO:0000313" key="2">
    <source>
        <dbReference type="EMBL" id="SCM22809.1"/>
    </source>
</evidence>
<evidence type="ECO:0000313" key="5">
    <source>
        <dbReference type="EMBL" id="SCO62352.1"/>
    </source>
</evidence>
<evidence type="ECO:0000313" key="9">
    <source>
        <dbReference type="Proteomes" id="UP000220214"/>
    </source>
</evidence>
<evidence type="ECO:0000313" key="4">
    <source>
        <dbReference type="EMBL" id="SCO60626.1"/>
    </source>
</evidence>
<protein>
    <submittedName>
        <fullName evidence="1">WD repeat-containing protein WRAP73, putative</fullName>
    </submittedName>
</protein>